<proteinExistence type="inferred from homology"/>
<keyword evidence="7" id="KW-1185">Reference proteome</keyword>
<name>A0ABY3W971_9MICC</name>
<evidence type="ECO:0000256" key="2">
    <source>
        <dbReference type="ARBA" id="ARBA00010742"/>
    </source>
</evidence>
<feature type="signal peptide" evidence="4">
    <location>
        <begin position="1"/>
        <end position="34"/>
    </location>
</feature>
<feature type="chain" id="PRO_5047036320" evidence="4">
    <location>
        <begin position="35"/>
        <end position="330"/>
    </location>
</feature>
<dbReference type="Gene3D" id="3.40.190.10">
    <property type="entry name" value="Periplasmic binding protein-like II"/>
    <property type="match status" value="2"/>
</dbReference>
<evidence type="ECO:0000256" key="4">
    <source>
        <dbReference type="SAM" id="SignalP"/>
    </source>
</evidence>
<dbReference type="Proteomes" id="UP000829069">
    <property type="component" value="Chromosome"/>
</dbReference>
<dbReference type="Pfam" id="PF09084">
    <property type="entry name" value="NMT1"/>
    <property type="match status" value="1"/>
</dbReference>
<sequence>MMTSMPKSRGGRATVASALLGLGLVLTACSGESAASDNGSGLETTEISVGALPFADVAPLHIAVEDGLFEAEGLDVTILDAANGAAQVPALISGDVHFSYASYVATLQGVTKGLPLQVVRDNNRNSPQGIYVPGDSPIQKPKDLEGKTVALNSLASIQEITSKAVLKSLGVDIHTVKFIELPPANMMPALEQGNIDAAFLVEPFLTMGVNDDYREIMNAWQGPTENFPIAGWVASKQFVTQNPNTVDAFVRAMDKATSIAAESPERIADVIPTYTAIPEDIAGQVAEKSAPGLAVTSDLSDLGDVAALMSEWGLLEAEVNPDEVVYSPSS</sequence>
<comment type="subcellular location">
    <subcellularLocation>
        <location evidence="1">Periplasm</location>
    </subcellularLocation>
</comment>
<evidence type="ECO:0000313" key="7">
    <source>
        <dbReference type="Proteomes" id="UP000829069"/>
    </source>
</evidence>
<evidence type="ECO:0000313" key="6">
    <source>
        <dbReference type="EMBL" id="UNK45678.1"/>
    </source>
</evidence>
<evidence type="ECO:0000256" key="3">
    <source>
        <dbReference type="ARBA" id="ARBA00022729"/>
    </source>
</evidence>
<dbReference type="SMART" id="SM00062">
    <property type="entry name" value="PBPb"/>
    <property type="match status" value="1"/>
</dbReference>
<organism evidence="6 7">
    <name type="scientific">Arthrobacter sulfonylureivorans</name>
    <dbReference type="NCBI Taxonomy" id="2486855"/>
    <lineage>
        <taxon>Bacteria</taxon>
        <taxon>Bacillati</taxon>
        <taxon>Actinomycetota</taxon>
        <taxon>Actinomycetes</taxon>
        <taxon>Micrococcales</taxon>
        <taxon>Micrococcaceae</taxon>
        <taxon>Arthrobacter</taxon>
    </lineage>
</organism>
<evidence type="ECO:0000256" key="1">
    <source>
        <dbReference type="ARBA" id="ARBA00004418"/>
    </source>
</evidence>
<dbReference type="PROSITE" id="PS51257">
    <property type="entry name" value="PROKAR_LIPOPROTEIN"/>
    <property type="match status" value="1"/>
</dbReference>
<dbReference type="InterPro" id="IPR001638">
    <property type="entry name" value="Solute-binding_3/MltF_N"/>
</dbReference>
<reference evidence="6 7" key="1">
    <citation type="submission" date="2022-03" db="EMBL/GenBank/DDBJ databases">
        <title>Isotopic signatures of nitrous oxide derived from detoxification processes.</title>
        <authorList>
            <person name="Behrendt U."/>
            <person name="Buchen C."/>
            <person name="Well R."/>
            <person name="Ulrich A."/>
            <person name="Rohe L."/>
            <person name="Kolb S."/>
            <person name="Schloter M."/>
            <person name="Horn M.A."/>
            <person name="Augustin J."/>
        </authorList>
    </citation>
    <scope>NUCLEOTIDE SEQUENCE [LARGE SCALE GENOMIC DNA]</scope>
    <source>
        <strain evidence="6 7">S4-C24</strain>
    </source>
</reference>
<dbReference type="EMBL" id="CP093326">
    <property type="protein sequence ID" value="UNK45678.1"/>
    <property type="molecule type" value="Genomic_DNA"/>
</dbReference>
<keyword evidence="3 4" id="KW-0732">Signal</keyword>
<comment type="similarity">
    <text evidence="2">Belongs to the bacterial solute-binding protein SsuA/TauA family.</text>
</comment>
<feature type="domain" description="Solute-binding protein family 3/N-terminal" evidence="5">
    <location>
        <begin position="46"/>
        <end position="266"/>
    </location>
</feature>
<protein>
    <submittedName>
        <fullName evidence="6">ABC transporter substrate-binding protein</fullName>
    </submittedName>
</protein>
<accession>A0ABY3W971</accession>
<gene>
    <name evidence="6" type="ORF">MNQ99_17460</name>
</gene>
<evidence type="ECO:0000259" key="5">
    <source>
        <dbReference type="SMART" id="SM00062"/>
    </source>
</evidence>
<dbReference type="InterPro" id="IPR015168">
    <property type="entry name" value="SsuA/THI5"/>
</dbReference>
<dbReference type="PANTHER" id="PTHR30024">
    <property type="entry name" value="ALIPHATIC SULFONATES-BINDING PROTEIN-RELATED"/>
    <property type="match status" value="1"/>
</dbReference>
<dbReference type="PANTHER" id="PTHR30024:SF47">
    <property type="entry name" value="TAURINE-BINDING PERIPLASMIC PROTEIN"/>
    <property type="match status" value="1"/>
</dbReference>
<dbReference type="SUPFAM" id="SSF53850">
    <property type="entry name" value="Periplasmic binding protein-like II"/>
    <property type="match status" value="1"/>
</dbReference>
<dbReference type="RefSeq" id="WP_241913869.1">
    <property type="nucleotide sequence ID" value="NZ_CP093326.1"/>
</dbReference>